<protein>
    <submittedName>
        <fullName evidence="1">Baculoviral IAP repeat-containing protein 1</fullName>
    </submittedName>
</protein>
<dbReference type="PANTHER" id="PTHR46914">
    <property type="entry name" value="BACULOVIRAL IAP REPEAT-CONTAINING PROTEIN 1"/>
    <property type="match status" value="1"/>
</dbReference>
<dbReference type="Proteomes" id="UP000242188">
    <property type="component" value="Unassembled WGS sequence"/>
</dbReference>
<dbReference type="InterPro" id="IPR001370">
    <property type="entry name" value="BIR_rpt"/>
</dbReference>
<organism evidence="1 2">
    <name type="scientific">Mizuhopecten yessoensis</name>
    <name type="common">Japanese scallop</name>
    <name type="synonym">Patinopecten yessoensis</name>
    <dbReference type="NCBI Taxonomy" id="6573"/>
    <lineage>
        <taxon>Eukaryota</taxon>
        <taxon>Metazoa</taxon>
        <taxon>Spiralia</taxon>
        <taxon>Lophotrochozoa</taxon>
        <taxon>Mollusca</taxon>
        <taxon>Bivalvia</taxon>
        <taxon>Autobranchia</taxon>
        <taxon>Pteriomorphia</taxon>
        <taxon>Pectinida</taxon>
        <taxon>Pectinoidea</taxon>
        <taxon>Pectinidae</taxon>
        <taxon>Mizuhopecten</taxon>
    </lineage>
</organism>
<accession>A0A210QK11</accession>
<reference evidence="1 2" key="1">
    <citation type="journal article" date="2017" name="Nat. Ecol. Evol.">
        <title>Scallop genome provides insights into evolution of bilaterian karyotype and development.</title>
        <authorList>
            <person name="Wang S."/>
            <person name="Zhang J."/>
            <person name="Jiao W."/>
            <person name="Li J."/>
            <person name="Xun X."/>
            <person name="Sun Y."/>
            <person name="Guo X."/>
            <person name="Huan P."/>
            <person name="Dong B."/>
            <person name="Zhang L."/>
            <person name="Hu X."/>
            <person name="Sun X."/>
            <person name="Wang J."/>
            <person name="Zhao C."/>
            <person name="Wang Y."/>
            <person name="Wang D."/>
            <person name="Huang X."/>
            <person name="Wang R."/>
            <person name="Lv J."/>
            <person name="Li Y."/>
            <person name="Zhang Z."/>
            <person name="Liu B."/>
            <person name="Lu W."/>
            <person name="Hui Y."/>
            <person name="Liang J."/>
            <person name="Zhou Z."/>
            <person name="Hou R."/>
            <person name="Li X."/>
            <person name="Liu Y."/>
            <person name="Li H."/>
            <person name="Ning X."/>
            <person name="Lin Y."/>
            <person name="Zhao L."/>
            <person name="Xing Q."/>
            <person name="Dou J."/>
            <person name="Li Y."/>
            <person name="Mao J."/>
            <person name="Guo H."/>
            <person name="Dou H."/>
            <person name="Li T."/>
            <person name="Mu C."/>
            <person name="Jiang W."/>
            <person name="Fu Q."/>
            <person name="Fu X."/>
            <person name="Miao Y."/>
            <person name="Liu J."/>
            <person name="Yu Q."/>
            <person name="Li R."/>
            <person name="Liao H."/>
            <person name="Li X."/>
            <person name="Kong Y."/>
            <person name="Jiang Z."/>
            <person name="Chourrout D."/>
            <person name="Li R."/>
            <person name="Bao Z."/>
        </authorList>
    </citation>
    <scope>NUCLEOTIDE SEQUENCE [LARGE SCALE GENOMIC DNA]</scope>
    <source>
        <strain evidence="1 2">PY_sf001</strain>
    </source>
</reference>
<dbReference type="GO" id="GO:0072557">
    <property type="term" value="C:IPAF inflammasome complex"/>
    <property type="evidence" value="ECO:0007669"/>
    <property type="project" value="TreeGrafter"/>
</dbReference>
<dbReference type="SUPFAM" id="SSF57924">
    <property type="entry name" value="Inhibitor of apoptosis (IAP) repeat"/>
    <property type="match status" value="1"/>
</dbReference>
<evidence type="ECO:0000313" key="2">
    <source>
        <dbReference type="Proteomes" id="UP000242188"/>
    </source>
</evidence>
<dbReference type="GO" id="GO:0016045">
    <property type="term" value="P:detection of bacterium"/>
    <property type="evidence" value="ECO:0007669"/>
    <property type="project" value="TreeGrafter"/>
</dbReference>
<dbReference type="GO" id="GO:0042742">
    <property type="term" value="P:defense response to bacterium"/>
    <property type="evidence" value="ECO:0007669"/>
    <property type="project" value="TreeGrafter"/>
</dbReference>
<gene>
    <name evidence="1" type="ORF">KP79_PYT25789</name>
</gene>
<dbReference type="Pfam" id="PF00653">
    <property type="entry name" value="BIR"/>
    <property type="match status" value="1"/>
</dbReference>
<evidence type="ECO:0000313" key="1">
    <source>
        <dbReference type="EMBL" id="OWF49085.1"/>
    </source>
</evidence>
<dbReference type="Gene3D" id="1.10.1170.10">
    <property type="entry name" value="Inhibitor Of Apoptosis Protein (2mihbC-IAP-1), Chain A"/>
    <property type="match status" value="1"/>
</dbReference>
<dbReference type="EMBL" id="NEDP02003256">
    <property type="protein sequence ID" value="OWF49085.1"/>
    <property type="molecule type" value="Genomic_DNA"/>
</dbReference>
<dbReference type="InterPro" id="IPR028789">
    <property type="entry name" value="Naip"/>
</dbReference>
<dbReference type="GO" id="GO:0043066">
    <property type="term" value="P:negative regulation of apoptotic process"/>
    <property type="evidence" value="ECO:0007669"/>
    <property type="project" value="InterPro"/>
</dbReference>
<keyword evidence="2" id="KW-1185">Reference proteome</keyword>
<dbReference type="PROSITE" id="PS50143">
    <property type="entry name" value="BIR_REPEAT_2"/>
    <property type="match status" value="1"/>
</dbReference>
<comment type="caution">
    <text evidence="1">The sequence shown here is derived from an EMBL/GenBank/DDBJ whole genome shotgun (WGS) entry which is preliminary data.</text>
</comment>
<dbReference type="GO" id="GO:0043027">
    <property type="term" value="F:cysteine-type endopeptidase inhibitor activity involved in apoptotic process"/>
    <property type="evidence" value="ECO:0007669"/>
    <property type="project" value="InterPro"/>
</dbReference>
<dbReference type="STRING" id="6573.A0A210QK11"/>
<name>A0A210QK11_MIZYE</name>
<dbReference type="SMART" id="SM00238">
    <property type="entry name" value="BIR"/>
    <property type="match status" value="1"/>
</dbReference>
<dbReference type="PANTHER" id="PTHR46914:SF1">
    <property type="entry name" value="BACULOVIRAL IAP REPEAT-CONTAINING PROTEIN 1"/>
    <property type="match status" value="1"/>
</dbReference>
<sequence>MFESPETRMTSFEEESNQLFEQGMISELSNAGFYYTGWQDVVACHACGIQLTEIAANKRVMATHTRLSPSCPFIKETKGNAYIKDILDVVGQAVPQTIVTFNLRTFDNREEHHKDMFLFASSLPRSQSKDVF</sequence>
<dbReference type="AlphaFoldDB" id="A0A210QK11"/>
<proteinExistence type="predicted"/>
<dbReference type="GO" id="GO:0005524">
    <property type="term" value="F:ATP binding"/>
    <property type="evidence" value="ECO:0007669"/>
    <property type="project" value="TreeGrafter"/>
</dbReference>